<comment type="caution">
    <text evidence="3">The sequence shown here is derived from an EMBL/GenBank/DDBJ whole genome shotgun (WGS) entry which is preliminary data.</text>
</comment>
<dbReference type="InterPro" id="IPR047142">
    <property type="entry name" value="OryJ/VirC-like"/>
</dbReference>
<evidence type="ECO:0000313" key="3">
    <source>
        <dbReference type="EMBL" id="MBR7829890.1"/>
    </source>
</evidence>
<evidence type="ECO:0000256" key="1">
    <source>
        <dbReference type="SAM" id="MobiDB-lite"/>
    </source>
</evidence>
<keyword evidence="4" id="KW-1185">Reference proteome</keyword>
<feature type="domain" description="Cupin type-2" evidence="2">
    <location>
        <begin position="78"/>
        <end position="143"/>
    </location>
</feature>
<dbReference type="InterPro" id="IPR014710">
    <property type="entry name" value="RmlC-like_jellyroll"/>
</dbReference>
<dbReference type="AlphaFoldDB" id="A0A941IIP9"/>
<dbReference type="EMBL" id="JAGSOH010000104">
    <property type="protein sequence ID" value="MBR7829890.1"/>
    <property type="molecule type" value="Genomic_DNA"/>
</dbReference>
<proteinExistence type="predicted"/>
<organism evidence="3 4">
    <name type="scientific">Actinospica acidithermotolerans</name>
    <dbReference type="NCBI Taxonomy" id="2828514"/>
    <lineage>
        <taxon>Bacteria</taxon>
        <taxon>Bacillati</taxon>
        <taxon>Actinomycetota</taxon>
        <taxon>Actinomycetes</taxon>
        <taxon>Catenulisporales</taxon>
        <taxon>Actinospicaceae</taxon>
        <taxon>Actinospica</taxon>
    </lineage>
</organism>
<name>A0A941IIP9_9ACTN</name>
<dbReference type="Proteomes" id="UP000676325">
    <property type="component" value="Unassembled WGS sequence"/>
</dbReference>
<evidence type="ECO:0000313" key="4">
    <source>
        <dbReference type="Proteomes" id="UP000676325"/>
    </source>
</evidence>
<protein>
    <submittedName>
        <fullName evidence="3">Cupin domain-containing protein</fullName>
    </submittedName>
</protein>
<dbReference type="PANTHER" id="PTHR36156">
    <property type="entry name" value="SLR2101 PROTEIN"/>
    <property type="match status" value="1"/>
</dbReference>
<dbReference type="Pfam" id="PF07883">
    <property type="entry name" value="Cupin_2"/>
    <property type="match status" value="1"/>
</dbReference>
<sequence>MPTVPRRVVTGHDARGNSVFLLDGPPPVARTAPDGAYFYELWNTDSVPAAIAAAEPEPTERDLTVPPAPGGTKIRINEFPPGVVSPTHRTETVDYGIVLEGEVVLVLDNEETRVLGPGDVVVQRGTDHRWENRADRVARMAFILVDGEFTPELVESIGAEAAAGLLHDPMHPGGSE</sequence>
<evidence type="ECO:0000259" key="2">
    <source>
        <dbReference type="Pfam" id="PF07883"/>
    </source>
</evidence>
<feature type="region of interest" description="Disordered" evidence="1">
    <location>
        <begin position="55"/>
        <end position="74"/>
    </location>
</feature>
<dbReference type="InterPro" id="IPR013096">
    <property type="entry name" value="Cupin_2"/>
</dbReference>
<reference evidence="3" key="1">
    <citation type="submission" date="2021-04" db="EMBL/GenBank/DDBJ databases">
        <title>Genome based classification of Actinospica acidithermotolerans sp. nov., an actinobacterium isolated from an Indonesian hot spring.</title>
        <authorList>
            <person name="Kusuma A.B."/>
            <person name="Putra K.E."/>
            <person name="Nafisah S."/>
            <person name="Loh J."/>
            <person name="Nouioui I."/>
            <person name="Goodfellow M."/>
        </authorList>
    </citation>
    <scope>NUCLEOTIDE SEQUENCE</scope>
    <source>
        <strain evidence="3">MGRD01-02</strain>
    </source>
</reference>
<gene>
    <name evidence="3" type="ORF">KDK95_26530</name>
</gene>
<dbReference type="Gene3D" id="2.60.120.10">
    <property type="entry name" value="Jelly Rolls"/>
    <property type="match status" value="1"/>
</dbReference>
<dbReference type="InterPro" id="IPR011051">
    <property type="entry name" value="RmlC_Cupin_sf"/>
</dbReference>
<dbReference type="SUPFAM" id="SSF51182">
    <property type="entry name" value="RmlC-like cupins"/>
    <property type="match status" value="1"/>
</dbReference>
<dbReference type="CDD" id="cd02231">
    <property type="entry name" value="cupin_BLL6423-like"/>
    <property type="match status" value="1"/>
</dbReference>
<accession>A0A941IIP9</accession>
<dbReference type="PANTHER" id="PTHR36156:SF2">
    <property type="entry name" value="CUPIN TYPE-2 DOMAIN-CONTAINING PROTEIN"/>
    <property type="match status" value="1"/>
</dbReference>
<dbReference type="RefSeq" id="WP_212521023.1">
    <property type="nucleotide sequence ID" value="NZ_JAGSOH010000104.1"/>
</dbReference>